<evidence type="ECO:0000313" key="2">
    <source>
        <dbReference type="EMBL" id="KAK1282898.1"/>
    </source>
</evidence>
<sequence>MGLPQQSTEVDVEVMMPPSTFVQTTVDICGVSTFDSHGLHSPCVGDSRLVGDFRCSSIGDFQRKTMLEVPKSLDGPLGIDGVKNRSSEKNMCLIPRAGRNVQDPVSRTGGFGTSGNSSFINGFERLSTDKEHTYAKVGVSDNFTDMHGLQVRKCLLSPLNGMLSPRRFNGDHLDLSRSCIPTDSGVLVGNQRVFAVQGKKANIGNNGYINSPVLLACRRLEWTEPEYDIGSNPFLFTDGPLLDNRDPLLRDNCLSSRGSDSFRDMSKVNTFAREFAMSPQKINSPPLCLSPLGPRRSERKKYTDSVRVVVKDGENCPSKDMGLLLDDCRPGVLYSPDEDEVGILTSNFQDIGRSESDIEKLTPQSCPVMGLKWGPESASMLKCIGFIRSLSGLPVRRSLVGSFEESLLSGRFSSGKANQRIDGFLAVLNVTGGNFTPPVQKLPFSVASIDGDNYLLYYASIDLAGNLPSNKGRGKLNRSLSNYESRATKSRLRVPMKGRIQLVLSNPEKTPLHTFLCSYDLSDMPAGTKTFMRQKVNLASTFDPVEVESIPAMKNIPTPTMTSERSHPAQLNREFSKSNEVDIVYSMRPMEQNSKITENDGSDIVSFVYDDISQQYDQFSSSQNVEGPPLCFPSETNRKAVDVFNKVECQKTKEGKCNPLNSFPSVTKMSVGTTPSRVKENSSGALRYALHLRFLCPPVKKCARSMRRCKSDPFTVPHTNTTSDSDGDRRFYLYNDLRVVFPQRHFDADEGKLRVEHHFPADPKYFDISN</sequence>
<dbReference type="Proteomes" id="UP001180020">
    <property type="component" value="Unassembled WGS sequence"/>
</dbReference>
<evidence type="ECO:0000313" key="3">
    <source>
        <dbReference type="Proteomes" id="UP001180020"/>
    </source>
</evidence>
<dbReference type="InterPro" id="IPR051506">
    <property type="entry name" value="ATOS_Transcription_Regulators"/>
</dbReference>
<protein>
    <recommendedName>
        <fullName evidence="1">Atos-like conserved domain-containing protein</fullName>
    </recommendedName>
</protein>
<name>A0AAV9C1A7_ACOCL</name>
<dbReference type="PANTHER" id="PTHR13199">
    <property type="entry name" value="GH03947P"/>
    <property type="match status" value="1"/>
</dbReference>
<dbReference type="InterPro" id="IPR025261">
    <property type="entry name" value="Atos-like_cons_dom"/>
</dbReference>
<dbReference type="InterPro" id="IPR033473">
    <property type="entry name" value="Atos-like_C"/>
</dbReference>
<dbReference type="Pfam" id="PF13889">
    <property type="entry name" value="Chromosome_seg"/>
    <property type="match status" value="1"/>
</dbReference>
<accession>A0AAV9C1A7</accession>
<reference evidence="2" key="1">
    <citation type="journal article" date="2023" name="Nat. Commun.">
        <title>Diploid and tetraploid genomes of Acorus and the evolution of monocots.</title>
        <authorList>
            <person name="Ma L."/>
            <person name="Liu K.W."/>
            <person name="Li Z."/>
            <person name="Hsiao Y.Y."/>
            <person name="Qi Y."/>
            <person name="Fu T."/>
            <person name="Tang G.D."/>
            <person name="Zhang D."/>
            <person name="Sun W.H."/>
            <person name="Liu D.K."/>
            <person name="Li Y."/>
            <person name="Chen G.Z."/>
            <person name="Liu X.D."/>
            <person name="Liao X.Y."/>
            <person name="Jiang Y.T."/>
            <person name="Yu X."/>
            <person name="Hao Y."/>
            <person name="Huang J."/>
            <person name="Zhao X.W."/>
            <person name="Ke S."/>
            <person name="Chen Y.Y."/>
            <person name="Wu W.L."/>
            <person name="Hsu J.L."/>
            <person name="Lin Y.F."/>
            <person name="Huang M.D."/>
            <person name="Li C.Y."/>
            <person name="Huang L."/>
            <person name="Wang Z.W."/>
            <person name="Zhao X."/>
            <person name="Zhong W.Y."/>
            <person name="Peng D.H."/>
            <person name="Ahmad S."/>
            <person name="Lan S."/>
            <person name="Zhang J.S."/>
            <person name="Tsai W.C."/>
            <person name="Van de Peer Y."/>
            <person name="Liu Z.J."/>
        </authorList>
    </citation>
    <scope>NUCLEOTIDE SEQUENCE</scope>
    <source>
        <strain evidence="2">CP</strain>
    </source>
</reference>
<organism evidence="2 3">
    <name type="scientific">Acorus calamus</name>
    <name type="common">Sweet flag</name>
    <dbReference type="NCBI Taxonomy" id="4465"/>
    <lineage>
        <taxon>Eukaryota</taxon>
        <taxon>Viridiplantae</taxon>
        <taxon>Streptophyta</taxon>
        <taxon>Embryophyta</taxon>
        <taxon>Tracheophyta</taxon>
        <taxon>Spermatophyta</taxon>
        <taxon>Magnoliopsida</taxon>
        <taxon>Liliopsida</taxon>
        <taxon>Acoraceae</taxon>
        <taxon>Acorus</taxon>
    </lineage>
</organism>
<proteinExistence type="predicted"/>
<comment type="caution">
    <text evidence="2">The sequence shown here is derived from an EMBL/GenBank/DDBJ whole genome shotgun (WGS) entry which is preliminary data.</text>
</comment>
<dbReference type="AlphaFoldDB" id="A0AAV9C1A7"/>
<dbReference type="SMART" id="SM01177">
    <property type="entry name" value="DUF4210"/>
    <property type="match status" value="1"/>
</dbReference>
<dbReference type="EMBL" id="JAUJYO010000022">
    <property type="protein sequence ID" value="KAK1282898.1"/>
    <property type="molecule type" value="Genomic_DNA"/>
</dbReference>
<reference evidence="2" key="2">
    <citation type="submission" date="2023-06" db="EMBL/GenBank/DDBJ databases">
        <authorList>
            <person name="Ma L."/>
            <person name="Liu K.-W."/>
            <person name="Li Z."/>
            <person name="Hsiao Y.-Y."/>
            <person name="Qi Y."/>
            <person name="Fu T."/>
            <person name="Tang G."/>
            <person name="Zhang D."/>
            <person name="Sun W.-H."/>
            <person name="Liu D.-K."/>
            <person name="Li Y."/>
            <person name="Chen G.-Z."/>
            <person name="Liu X.-D."/>
            <person name="Liao X.-Y."/>
            <person name="Jiang Y.-T."/>
            <person name="Yu X."/>
            <person name="Hao Y."/>
            <person name="Huang J."/>
            <person name="Zhao X.-W."/>
            <person name="Ke S."/>
            <person name="Chen Y.-Y."/>
            <person name="Wu W.-L."/>
            <person name="Hsu J.-L."/>
            <person name="Lin Y.-F."/>
            <person name="Huang M.-D."/>
            <person name="Li C.-Y."/>
            <person name="Huang L."/>
            <person name="Wang Z.-W."/>
            <person name="Zhao X."/>
            <person name="Zhong W.-Y."/>
            <person name="Peng D.-H."/>
            <person name="Ahmad S."/>
            <person name="Lan S."/>
            <person name="Zhang J.-S."/>
            <person name="Tsai W.-C."/>
            <person name="Van De Peer Y."/>
            <person name="Liu Z.-J."/>
        </authorList>
    </citation>
    <scope>NUCLEOTIDE SEQUENCE</scope>
    <source>
        <strain evidence="2">CP</strain>
        <tissue evidence="2">Leaves</tissue>
    </source>
</reference>
<gene>
    <name evidence="2" type="ORF">QJS10_CPB22g00581</name>
</gene>
<keyword evidence="3" id="KW-1185">Reference proteome</keyword>
<evidence type="ECO:0000259" key="1">
    <source>
        <dbReference type="SMART" id="SM01177"/>
    </source>
</evidence>
<feature type="domain" description="Atos-like conserved" evidence="1">
    <location>
        <begin position="399"/>
        <end position="458"/>
    </location>
</feature>
<dbReference type="PANTHER" id="PTHR13199:SF11">
    <property type="entry name" value="PROTEIN ATOSSA"/>
    <property type="match status" value="1"/>
</dbReference>